<comment type="function">
    <text evidence="8">One of the components of the core complex of photosystem II (PSII). PSII is a light-driven water:plastoquinone oxidoreductase that uses light energy to abstract electrons from H(2)O, generating O(2) and a proton gradient subsequently used for ATP formation. It consists of a core antenna complex that captures photons, and an electron transfer chain that converts photonic excitation into a charge separation. This subunit is found at the monomer-monomer interface.</text>
</comment>
<evidence type="ECO:0000256" key="1">
    <source>
        <dbReference type="ARBA" id="ARBA00004167"/>
    </source>
</evidence>
<evidence type="ECO:0000256" key="6">
    <source>
        <dbReference type="ARBA" id="ARBA00023136"/>
    </source>
</evidence>
<dbReference type="AlphaFoldDB" id="A0A1D8BF01"/>
<keyword evidence="3 8" id="KW-0602">Photosynthesis</keyword>
<dbReference type="GO" id="GO:0009523">
    <property type="term" value="C:photosystem II"/>
    <property type="evidence" value="ECO:0007669"/>
    <property type="project" value="UniProtKB-KW"/>
</dbReference>
<keyword evidence="2 8" id="KW-0674">Reaction center</keyword>
<dbReference type="InterPro" id="IPR037269">
    <property type="entry name" value="PSII_PsbM_sf"/>
</dbReference>
<evidence type="ECO:0000313" key="9">
    <source>
        <dbReference type="EMBL" id="AOS53184.1"/>
    </source>
</evidence>
<evidence type="ECO:0000256" key="2">
    <source>
        <dbReference type="ARBA" id="ARBA00022469"/>
    </source>
</evidence>
<proteinExistence type="inferred from homology"/>
<comment type="similarity">
    <text evidence="8">Belongs to the PsbM family.</text>
</comment>
<dbReference type="EMBL" id="KX713899">
    <property type="protein sequence ID" value="AOS53184.1"/>
    <property type="molecule type" value="Genomic_DNA"/>
</dbReference>
<evidence type="ECO:0000256" key="5">
    <source>
        <dbReference type="ARBA" id="ARBA00022989"/>
    </source>
</evidence>
<dbReference type="GO" id="GO:0009535">
    <property type="term" value="C:chloroplast thylakoid membrane"/>
    <property type="evidence" value="ECO:0007669"/>
    <property type="project" value="UniProtKB-SubCell"/>
</dbReference>
<keyword evidence="5 8" id="KW-1133">Transmembrane helix</keyword>
<keyword evidence="4 8" id="KW-0812">Transmembrane</keyword>
<dbReference type="HAMAP" id="MF_00438">
    <property type="entry name" value="PSII_PsbM"/>
    <property type="match status" value="1"/>
</dbReference>
<keyword evidence="7 8" id="KW-0604">Photosystem II</keyword>
<protein>
    <recommendedName>
        <fullName evidence="8">Photosystem II reaction center protein M</fullName>
        <shortName evidence="8">PSII-M</shortName>
    </recommendedName>
</protein>
<name>A0A1D8BF01_CYCPA</name>
<comment type="subcellular location">
    <subcellularLocation>
        <location evidence="1">Membrane</location>
        <topology evidence="1">Single-pass membrane protein</topology>
    </subcellularLocation>
    <subcellularLocation>
        <location evidence="8">Plastid</location>
        <location evidence="8">Chloroplast thylakoid membrane</location>
        <topology evidence="8">Single-pass membrane protein</topology>
    </subcellularLocation>
</comment>
<dbReference type="RefSeq" id="YP_009308235.1">
    <property type="nucleotide sequence ID" value="NC_031413.1"/>
</dbReference>
<dbReference type="Pfam" id="PF05151">
    <property type="entry name" value="PsbM"/>
    <property type="match status" value="1"/>
</dbReference>
<keyword evidence="6 8" id="KW-0472">Membrane</keyword>
<dbReference type="GeneID" id="29292097"/>
<evidence type="ECO:0000256" key="3">
    <source>
        <dbReference type="ARBA" id="ARBA00022531"/>
    </source>
</evidence>
<dbReference type="InterPro" id="IPR007826">
    <property type="entry name" value="PSII_PsbM"/>
</dbReference>
<keyword evidence="9" id="KW-0934">Plastid</keyword>
<dbReference type="SUPFAM" id="SSF161033">
    <property type="entry name" value="Photosystem II reaction center protein M, PsbM"/>
    <property type="match status" value="1"/>
</dbReference>
<feature type="transmembrane region" description="Helical" evidence="8">
    <location>
        <begin position="68"/>
        <end position="90"/>
    </location>
</feature>
<keyword evidence="9" id="KW-0150">Chloroplast</keyword>
<keyword evidence="8" id="KW-0793">Thylakoid</keyword>
<dbReference type="PANTHER" id="PTHR35774">
    <property type="entry name" value="PHOTOSYSTEM II REACTION CENTER PROTEIN M"/>
    <property type="match status" value="1"/>
</dbReference>
<gene>
    <name evidence="8 9" type="primary">psbM</name>
</gene>
<comment type="subunit">
    <text evidence="8">PSII is composed of 1 copy each of membrane proteins PsbA, PsbB, PsbC, PsbD, PsbE, PsbF, PsbH, PsbI, PsbJ, PsbK, PsbL, PsbM, PsbT, PsbX, PsbY, PsbZ, Psb30/Ycf12, at least 3 peripheral proteins of the oxygen-evolving complex and a large number of cofactors. It forms dimeric complexes.</text>
</comment>
<sequence length="97" mass="11002">MLYSFPLSNSLDPSDFAIQIDSIRPISYSRDSINHIYGSLKGIHHLYEIKSRVIVERSENDKITEVNILAFIAIVLFISVPTAFLLIIYVKTVSESN</sequence>
<evidence type="ECO:0000256" key="7">
    <source>
        <dbReference type="ARBA" id="ARBA00023276"/>
    </source>
</evidence>
<evidence type="ECO:0000256" key="8">
    <source>
        <dbReference type="HAMAP-Rule" id="MF_00438"/>
    </source>
</evidence>
<geneLocation type="chloroplast" evidence="9"/>
<accession>A0A1D8BF01</accession>
<dbReference type="NCBIfam" id="TIGR03038">
    <property type="entry name" value="PS_II_psbM"/>
    <property type="match status" value="1"/>
</dbReference>
<organism evidence="9">
    <name type="scientific">Cycas panzhihuaensis</name>
    <name type="common">Dukou cycad</name>
    <name type="synonym">Cycas baguanheensis</name>
    <dbReference type="NCBI Taxonomy" id="123604"/>
    <lineage>
        <taxon>Eukaryota</taxon>
        <taxon>Viridiplantae</taxon>
        <taxon>Streptophyta</taxon>
        <taxon>Embryophyta</taxon>
        <taxon>Tracheophyta</taxon>
        <taxon>Spermatophyta</taxon>
        <taxon>Cycadidae</taxon>
        <taxon>Cycadales</taxon>
        <taxon>Cycadaceae</taxon>
        <taxon>Cycas</taxon>
    </lineage>
</organism>
<dbReference type="GO" id="GO:0019684">
    <property type="term" value="P:photosynthesis, light reaction"/>
    <property type="evidence" value="ECO:0007669"/>
    <property type="project" value="InterPro"/>
</dbReference>
<evidence type="ECO:0000256" key="4">
    <source>
        <dbReference type="ARBA" id="ARBA00022692"/>
    </source>
</evidence>
<reference evidence="9" key="1">
    <citation type="journal article" date="2016" name="Conserv Genet Resour">
        <title>Characterization of the complete chloroplast genome of Cycas panzhihuaensis.</title>
        <authorList>
            <person name="Han J."/>
            <person name="Wang M."/>
            <person name="Qiu Q."/>
            <person name="Guo R."/>
        </authorList>
    </citation>
    <scope>NUCLEOTIDE SEQUENCE</scope>
</reference>
<dbReference type="PANTHER" id="PTHR35774:SF1">
    <property type="entry name" value="PHOTOSYSTEM II REACTION CENTER PROTEIN M"/>
    <property type="match status" value="1"/>
</dbReference>